<sequence length="217" mass="24746">MGCSKRVSNHCFSARQKKPSFPRRTTGIGLDEVSIALFFITILLLLEKWNYFPLSGFTGMAGHGRLTPRGHFELPTTVWQINCLWELKIYSGNKLLFCFGDSLNLLLGKLKDLARNLYPELGQKGSIPHEEITLSDIPIKKPELINYLRQDILLLGGIMKKAQEIYWTVYNVDIESKIIVSSLALTISRMKCYNASNWLIYIPNMNENSFIRPDGSE</sequence>
<accession>A0ACC0ADL1</accession>
<evidence type="ECO:0000313" key="1">
    <source>
        <dbReference type="EMBL" id="KAI5657601.1"/>
    </source>
</evidence>
<proteinExistence type="predicted"/>
<name>A0ACC0ADL1_CATRO</name>
<reference evidence="2" key="1">
    <citation type="journal article" date="2023" name="Nat. Plants">
        <title>Single-cell RNA sequencing provides a high-resolution roadmap for understanding the multicellular compartmentation of specialized metabolism.</title>
        <authorList>
            <person name="Sun S."/>
            <person name="Shen X."/>
            <person name="Li Y."/>
            <person name="Li Y."/>
            <person name="Wang S."/>
            <person name="Li R."/>
            <person name="Zhang H."/>
            <person name="Shen G."/>
            <person name="Guo B."/>
            <person name="Wei J."/>
            <person name="Xu J."/>
            <person name="St-Pierre B."/>
            <person name="Chen S."/>
            <person name="Sun C."/>
        </authorList>
    </citation>
    <scope>NUCLEOTIDE SEQUENCE [LARGE SCALE GENOMIC DNA]</scope>
</reference>
<dbReference type="Proteomes" id="UP001060085">
    <property type="component" value="Linkage Group LG06"/>
</dbReference>
<keyword evidence="2" id="KW-1185">Reference proteome</keyword>
<organism evidence="1 2">
    <name type="scientific">Catharanthus roseus</name>
    <name type="common">Madagascar periwinkle</name>
    <name type="synonym">Vinca rosea</name>
    <dbReference type="NCBI Taxonomy" id="4058"/>
    <lineage>
        <taxon>Eukaryota</taxon>
        <taxon>Viridiplantae</taxon>
        <taxon>Streptophyta</taxon>
        <taxon>Embryophyta</taxon>
        <taxon>Tracheophyta</taxon>
        <taxon>Spermatophyta</taxon>
        <taxon>Magnoliopsida</taxon>
        <taxon>eudicotyledons</taxon>
        <taxon>Gunneridae</taxon>
        <taxon>Pentapetalae</taxon>
        <taxon>asterids</taxon>
        <taxon>lamiids</taxon>
        <taxon>Gentianales</taxon>
        <taxon>Apocynaceae</taxon>
        <taxon>Rauvolfioideae</taxon>
        <taxon>Vinceae</taxon>
        <taxon>Catharanthinae</taxon>
        <taxon>Catharanthus</taxon>
    </lineage>
</organism>
<gene>
    <name evidence="1" type="ORF">M9H77_26394</name>
</gene>
<protein>
    <submittedName>
        <fullName evidence="1">Uncharacterized protein</fullName>
    </submittedName>
</protein>
<evidence type="ECO:0000313" key="2">
    <source>
        <dbReference type="Proteomes" id="UP001060085"/>
    </source>
</evidence>
<comment type="caution">
    <text evidence="1">The sequence shown here is derived from an EMBL/GenBank/DDBJ whole genome shotgun (WGS) entry which is preliminary data.</text>
</comment>
<dbReference type="EMBL" id="CM044706">
    <property type="protein sequence ID" value="KAI5657601.1"/>
    <property type="molecule type" value="Genomic_DNA"/>
</dbReference>